<dbReference type="PANTHER" id="PTHR34724:SF2">
    <property type="entry name" value="OS12G0596101 PROTEIN"/>
    <property type="match status" value="1"/>
</dbReference>
<dbReference type="EMBL" id="JASODW010000004">
    <property type="protein sequence ID" value="MDK6275113.1"/>
    <property type="molecule type" value="Genomic_DNA"/>
</dbReference>
<dbReference type="Proteomes" id="UP001240483">
    <property type="component" value="Unassembled WGS sequence"/>
</dbReference>
<accession>A0AAP4FEQ6</accession>
<proteinExistence type="predicted"/>
<protein>
    <submittedName>
        <fullName evidence="1">Uncharacterized protein</fullName>
    </submittedName>
</protein>
<reference evidence="1" key="1">
    <citation type="submission" date="2023-05" db="EMBL/GenBank/DDBJ databases">
        <title>Cataloging the Phylogenetic Diversity of Human Bladder Bacteria.</title>
        <authorList>
            <person name="Du J."/>
        </authorList>
    </citation>
    <scope>NUCLEOTIDE SEQUENCE</scope>
    <source>
        <strain evidence="1">UMB9978</strain>
    </source>
</reference>
<sequence length="59" mass="6417">MCRRVTCKNCGKPTWAGCGQHIEQALAGVPKSQRCQGHAKEPGNGGIARFFSKLFGRNK</sequence>
<evidence type="ECO:0000313" key="2">
    <source>
        <dbReference type="Proteomes" id="UP001240483"/>
    </source>
</evidence>
<dbReference type="AlphaFoldDB" id="A0AAP4FEQ6"/>
<name>A0AAP4FEQ6_9MICC</name>
<dbReference type="PANTHER" id="PTHR34724">
    <property type="entry name" value="OS12G0596101 PROTEIN"/>
    <property type="match status" value="1"/>
</dbReference>
<dbReference type="RefSeq" id="WP_285331002.1">
    <property type="nucleotide sequence ID" value="NZ_JASOMO010000015.1"/>
</dbReference>
<organism evidence="1 2">
    <name type="scientific">Pseudoglutamicibacter cumminsii</name>
    <dbReference type="NCBI Taxonomy" id="156979"/>
    <lineage>
        <taxon>Bacteria</taxon>
        <taxon>Bacillati</taxon>
        <taxon>Actinomycetota</taxon>
        <taxon>Actinomycetes</taxon>
        <taxon>Micrococcales</taxon>
        <taxon>Micrococcaceae</taxon>
        <taxon>Pseudoglutamicibacter</taxon>
    </lineage>
</organism>
<evidence type="ECO:0000313" key="1">
    <source>
        <dbReference type="EMBL" id="MDK6275113.1"/>
    </source>
</evidence>
<gene>
    <name evidence="1" type="ORF">QP116_05090</name>
</gene>
<comment type="caution">
    <text evidence="1">The sequence shown here is derived from an EMBL/GenBank/DDBJ whole genome shotgun (WGS) entry which is preliminary data.</text>
</comment>